<evidence type="ECO:0000313" key="4">
    <source>
        <dbReference type="Proteomes" id="UP000054477"/>
    </source>
</evidence>
<dbReference type="PROSITE" id="PS51391">
    <property type="entry name" value="CID"/>
    <property type="match status" value="1"/>
</dbReference>
<proteinExistence type="predicted"/>
<dbReference type="Proteomes" id="UP000054477">
    <property type="component" value="Unassembled WGS sequence"/>
</dbReference>
<dbReference type="InterPro" id="IPR045154">
    <property type="entry name" value="PCF11-like"/>
</dbReference>
<reference evidence="4" key="2">
    <citation type="submission" date="2015-01" db="EMBL/GenBank/DDBJ databases">
        <title>Evolutionary Origins and Diversification of the Mycorrhizal Mutualists.</title>
        <authorList>
            <consortium name="DOE Joint Genome Institute"/>
            <consortium name="Mycorrhizal Genomics Consortium"/>
            <person name="Kohler A."/>
            <person name="Kuo A."/>
            <person name="Nagy L.G."/>
            <person name="Floudas D."/>
            <person name="Copeland A."/>
            <person name="Barry K.W."/>
            <person name="Cichocki N."/>
            <person name="Veneault-Fourrey C."/>
            <person name="LaButti K."/>
            <person name="Lindquist E.A."/>
            <person name="Lipzen A."/>
            <person name="Lundell T."/>
            <person name="Morin E."/>
            <person name="Murat C."/>
            <person name="Riley R."/>
            <person name="Ohm R."/>
            <person name="Sun H."/>
            <person name="Tunlid A."/>
            <person name="Henrissat B."/>
            <person name="Grigoriev I.V."/>
            <person name="Hibbett D.S."/>
            <person name="Martin F."/>
        </authorList>
    </citation>
    <scope>NUCLEOTIDE SEQUENCE [LARGE SCALE GENOMIC DNA]</scope>
    <source>
        <strain evidence="4">LaAM-08-1</strain>
    </source>
</reference>
<dbReference type="FunFam" id="1.25.40.90:FF:000016">
    <property type="entry name" value="mRNA cleavage factor complex component Pcf11"/>
    <property type="match status" value="1"/>
</dbReference>
<sequence length="644" mass="70766">MSSVYTQTQFGQPSYGGPSFSAPLPPPPMMPSGYPQYQYQYHQPPAPVFLDPIAFRREFASRLSQLTVNSRPIIQELSLLAQDYSRYADTVAELIEGHIRRVPSWAKLPAFYLLDAISKNFFDPYARIFAPFVVSLFLQTYSQVDEPTRAKMEEMVLTWRTGSPSRFELFGAQHQLSIEQGIWGSGGSGHSNGSQITRAQVLSELQFALGQKERAYQANPFDPSAQNHIAILQQLRKLVETGVSQTELQQILNQLRSLIRSTVPPPPPPSVVPPPSLQWQNQSFAGPSQPTPPTAPYQVNQPHPSGSNIKTESLPATLLPSVPALQDINKLLSLVKAGVVSTSSTPNNSTPRGAGASHEKRTPTPETIDLSREAKRQYRTAILAQKVKLTSSDIIRTRPQIVDFLYHRLSSQCKQCGVRFSGTPAGKKEMNDHLDMHFRQNRKADQNIGRGHSRSWFTGIEDWIHDSSDMKGKGRADGLRLNAAAAANAENAKRDAELRAQYVVVPPGDEAKPISCPICKETLKSEFLEDDEDWVWKNAVLKDERVYHATCHAEALTSTNTLAARLRTEIANASRGTTPESAPIRSTPLPSSSITSTSTSKSPSLSPLKVGGTKRKADDSESNVENEAAGTPPLKKLALSTAAS</sequence>
<dbReference type="GO" id="GO:0031124">
    <property type="term" value="P:mRNA 3'-end processing"/>
    <property type="evidence" value="ECO:0007669"/>
    <property type="project" value="InterPro"/>
</dbReference>
<feature type="region of interest" description="Disordered" evidence="1">
    <location>
        <begin position="340"/>
        <end position="365"/>
    </location>
</feature>
<dbReference type="AlphaFoldDB" id="A0A0C9XB31"/>
<dbReference type="STRING" id="1095629.A0A0C9XB31"/>
<feature type="compositionally biased region" description="Polar residues" evidence="1">
    <location>
        <begin position="1"/>
        <end position="12"/>
    </location>
</feature>
<feature type="compositionally biased region" description="Low complexity" evidence="1">
    <location>
        <begin position="341"/>
        <end position="351"/>
    </location>
</feature>
<feature type="compositionally biased region" description="Low complexity" evidence="1">
    <location>
        <begin position="586"/>
        <end position="608"/>
    </location>
</feature>
<protein>
    <recommendedName>
        <fullName evidence="2">CID domain-containing protein</fullName>
    </recommendedName>
</protein>
<feature type="compositionally biased region" description="Polar residues" evidence="1">
    <location>
        <begin position="277"/>
        <end position="288"/>
    </location>
</feature>
<dbReference type="SUPFAM" id="SSF48464">
    <property type="entry name" value="ENTH/VHS domain"/>
    <property type="match status" value="1"/>
</dbReference>
<evidence type="ECO:0000256" key="1">
    <source>
        <dbReference type="SAM" id="MobiDB-lite"/>
    </source>
</evidence>
<dbReference type="GO" id="GO:0000993">
    <property type="term" value="F:RNA polymerase II complex binding"/>
    <property type="evidence" value="ECO:0007669"/>
    <property type="project" value="InterPro"/>
</dbReference>
<feature type="compositionally biased region" description="Pro residues" evidence="1">
    <location>
        <begin position="263"/>
        <end position="276"/>
    </location>
</feature>
<dbReference type="GO" id="GO:0006369">
    <property type="term" value="P:termination of RNA polymerase II transcription"/>
    <property type="evidence" value="ECO:0007669"/>
    <property type="project" value="InterPro"/>
</dbReference>
<dbReference type="Pfam" id="PF04818">
    <property type="entry name" value="CID"/>
    <property type="match status" value="1"/>
</dbReference>
<dbReference type="GO" id="GO:0005737">
    <property type="term" value="C:cytoplasm"/>
    <property type="evidence" value="ECO:0007669"/>
    <property type="project" value="TreeGrafter"/>
</dbReference>
<dbReference type="PANTHER" id="PTHR15921">
    <property type="entry name" value="PRE-MRNA CLEAVAGE COMPLEX II"/>
    <property type="match status" value="1"/>
</dbReference>
<name>A0A0C9XB31_9AGAR</name>
<dbReference type="HOGENOM" id="CLU_015606_2_0_1"/>
<dbReference type="GO" id="GO:0005849">
    <property type="term" value="C:mRNA cleavage factor complex"/>
    <property type="evidence" value="ECO:0007669"/>
    <property type="project" value="TreeGrafter"/>
</dbReference>
<dbReference type="InterPro" id="IPR006569">
    <property type="entry name" value="CID_dom"/>
</dbReference>
<dbReference type="InterPro" id="IPR008942">
    <property type="entry name" value="ENTH_VHS"/>
</dbReference>
<dbReference type="OrthoDB" id="2129491at2759"/>
<feature type="region of interest" description="Disordered" evidence="1">
    <location>
        <begin position="260"/>
        <end position="312"/>
    </location>
</feature>
<keyword evidence="4" id="KW-1185">Reference proteome</keyword>
<evidence type="ECO:0000259" key="2">
    <source>
        <dbReference type="PROSITE" id="PS51391"/>
    </source>
</evidence>
<dbReference type="EMBL" id="KN838597">
    <property type="protein sequence ID" value="KIK02111.1"/>
    <property type="molecule type" value="Genomic_DNA"/>
</dbReference>
<dbReference type="Pfam" id="PF21936">
    <property type="entry name" value="Pcf11_C"/>
    <property type="match status" value="1"/>
</dbReference>
<dbReference type="CDD" id="cd16982">
    <property type="entry name" value="CID_Pcf11"/>
    <property type="match status" value="1"/>
</dbReference>
<feature type="compositionally biased region" description="Polar residues" evidence="1">
    <location>
        <begin position="297"/>
        <end position="311"/>
    </location>
</feature>
<dbReference type="PANTHER" id="PTHR15921:SF3">
    <property type="entry name" value="PRE-MRNA CLEAVAGE COMPLEX 2 PROTEIN PCF11"/>
    <property type="match status" value="1"/>
</dbReference>
<gene>
    <name evidence="3" type="ORF">K443DRAFT_677878</name>
</gene>
<dbReference type="GO" id="GO:0003729">
    <property type="term" value="F:mRNA binding"/>
    <property type="evidence" value="ECO:0007669"/>
    <property type="project" value="InterPro"/>
</dbReference>
<feature type="domain" description="CID" evidence="2">
    <location>
        <begin position="51"/>
        <end position="186"/>
    </location>
</feature>
<accession>A0A0C9XB31</accession>
<dbReference type="InterPro" id="IPR047415">
    <property type="entry name" value="Pcf11_CID"/>
</dbReference>
<dbReference type="SMART" id="SM00582">
    <property type="entry name" value="RPR"/>
    <property type="match status" value="1"/>
</dbReference>
<feature type="region of interest" description="Disordered" evidence="1">
    <location>
        <begin position="1"/>
        <end position="22"/>
    </location>
</feature>
<feature type="region of interest" description="Disordered" evidence="1">
    <location>
        <begin position="571"/>
        <end position="644"/>
    </location>
</feature>
<reference evidence="3 4" key="1">
    <citation type="submission" date="2014-04" db="EMBL/GenBank/DDBJ databases">
        <authorList>
            <consortium name="DOE Joint Genome Institute"/>
            <person name="Kuo A."/>
            <person name="Kohler A."/>
            <person name="Nagy L.G."/>
            <person name="Floudas D."/>
            <person name="Copeland A."/>
            <person name="Barry K.W."/>
            <person name="Cichocki N."/>
            <person name="Veneault-Fourrey C."/>
            <person name="LaButti K."/>
            <person name="Lindquist E.A."/>
            <person name="Lipzen A."/>
            <person name="Lundell T."/>
            <person name="Morin E."/>
            <person name="Murat C."/>
            <person name="Sun H."/>
            <person name="Tunlid A."/>
            <person name="Henrissat B."/>
            <person name="Grigoriev I.V."/>
            <person name="Hibbett D.S."/>
            <person name="Martin F."/>
            <person name="Nordberg H.P."/>
            <person name="Cantor M.N."/>
            <person name="Hua S.X."/>
        </authorList>
    </citation>
    <scope>NUCLEOTIDE SEQUENCE [LARGE SCALE GENOMIC DNA]</scope>
    <source>
        <strain evidence="3 4">LaAM-08-1</strain>
    </source>
</reference>
<evidence type="ECO:0000313" key="3">
    <source>
        <dbReference type="EMBL" id="KIK02111.1"/>
    </source>
</evidence>
<dbReference type="Gene3D" id="1.25.40.90">
    <property type="match status" value="1"/>
</dbReference>
<dbReference type="InterPro" id="IPR054127">
    <property type="entry name" value="Pcf11_C"/>
</dbReference>
<organism evidence="3 4">
    <name type="scientific">Laccaria amethystina LaAM-08-1</name>
    <dbReference type="NCBI Taxonomy" id="1095629"/>
    <lineage>
        <taxon>Eukaryota</taxon>
        <taxon>Fungi</taxon>
        <taxon>Dikarya</taxon>
        <taxon>Basidiomycota</taxon>
        <taxon>Agaricomycotina</taxon>
        <taxon>Agaricomycetes</taxon>
        <taxon>Agaricomycetidae</taxon>
        <taxon>Agaricales</taxon>
        <taxon>Agaricineae</taxon>
        <taxon>Hydnangiaceae</taxon>
        <taxon>Laccaria</taxon>
    </lineage>
</organism>